<dbReference type="STRING" id="933388.S8AXV1"/>
<evidence type="ECO:0000256" key="9">
    <source>
        <dbReference type="PROSITE-ProRule" id="PRU00042"/>
    </source>
</evidence>
<dbReference type="PROSITE" id="PS00028">
    <property type="entry name" value="ZINC_FINGER_C2H2_1"/>
    <property type="match status" value="1"/>
</dbReference>
<evidence type="ECO:0000256" key="6">
    <source>
        <dbReference type="ARBA" id="ARBA00023015"/>
    </source>
</evidence>
<comment type="subcellular location">
    <subcellularLocation>
        <location evidence="1">Nucleus</location>
    </subcellularLocation>
</comment>
<keyword evidence="3" id="KW-0677">Repeat</keyword>
<evidence type="ECO:0000256" key="10">
    <source>
        <dbReference type="SAM" id="MobiDB-lite"/>
    </source>
</evidence>
<proteinExistence type="predicted"/>
<dbReference type="GO" id="GO:0005634">
    <property type="term" value="C:nucleus"/>
    <property type="evidence" value="ECO:0007669"/>
    <property type="project" value="UniProtKB-SubCell"/>
</dbReference>
<reference evidence="13 14" key="1">
    <citation type="journal article" date="2013" name="PLoS ONE">
        <title>Genomic and secretomic analyses reveal unique features of the lignocellulolytic enzyme system of Penicillium decumbens.</title>
        <authorList>
            <person name="Liu G."/>
            <person name="Zhang L."/>
            <person name="Wei X."/>
            <person name="Zou G."/>
            <person name="Qin Y."/>
            <person name="Ma L."/>
            <person name="Li J."/>
            <person name="Zheng H."/>
            <person name="Wang S."/>
            <person name="Wang C."/>
            <person name="Xun L."/>
            <person name="Zhao G.-P."/>
            <person name="Zhou Z."/>
            <person name="Qu Y."/>
        </authorList>
    </citation>
    <scope>NUCLEOTIDE SEQUENCE [LARGE SCALE GENOMIC DNA]</scope>
    <source>
        <strain evidence="14">114-2 / CGMCC 5302</strain>
    </source>
</reference>
<keyword evidence="11" id="KW-0812">Transmembrane</keyword>
<feature type="compositionally biased region" description="Polar residues" evidence="10">
    <location>
        <begin position="200"/>
        <end position="216"/>
    </location>
</feature>
<dbReference type="Proteomes" id="UP000019376">
    <property type="component" value="Unassembled WGS sequence"/>
</dbReference>
<accession>S8AXV1</accession>
<dbReference type="GO" id="GO:0006357">
    <property type="term" value="P:regulation of transcription by RNA polymerase II"/>
    <property type="evidence" value="ECO:0007669"/>
    <property type="project" value="UniProtKB-ARBA"/>
</dbReference>
<keyword evidence="4 9" id="KW-0863">Zinc-finger</keyword>
<dbReference type="eggNOG" id="ENOG502SXT7">
    <property type="taxonomic scope" value="Eukaryota"/>
</dbReference>
<dbReference type="GO" id="GO:0008270">
    <property type="term" value="F:zinc ion binding"/>
    <property type="evidence" value="ECO:0007669"/>
    <property type="project" value="UniProtKB-KW"/>
</dbReference>
<keyword evidence="11" id="KW-0472">Membrane</keyword>
<dbReference type="PROSITE" id="PS50157">
    <property type="entry name" value="ZINC_FINGER_C2H2_2"/>
    <property type="match status" value="1"/>
</dbReference>
<evidence type="ECO:0000256" key="3">
    <source>
        <dbReference type="ARBA" id="ARBA00022737"/>
    </source>
</evidence>
<evidence type="ECO:0000256" key="11">
    <source>
        <dbReference type="SAM" id="Phobius"/>
    </source>
</evidence>
<dbReference type="OrthoDB" id="2687452at2759"/>
<keyword evidence="11" id="KW-1133">Transmembrane helix</keyword>
<feature type="transmembrane region" description="Helical" evidence="11">
    <location>
        <begin position="14"/>
        <end position="34"/>
    </location>
</feature>
<evidence type="ECO:0000256" key="1">
    <source>
        <dbReference type="ARBA" id="ARBA00004123"/>
    </source>
</evidence>
<feature type="transmembrane region" description="Helical" evidence="11">
    <location>
        <begin position="55"/>
        <end position="73"/>
    </location>
</feature>
<keyword evidence="7" id="KW-0804">Transcription</keyword>
<dbReference type="HOGENOM" id="CLU_081645_0_0_1"/>
<dbReference type="InterPro" id="IPR013087">
    <property type="entry name" value="Znf_C2H2_type"/>
</dbReference>
<evidence type="ECO:0000256" key="5">
    <source>
        <dbReference type="ARBA" id="ARBA00022833"/>
    </source>
</evidence>
<keyword evidence="8" id="KW-0539">Nucleus</keyword>
<keyword evidence="6" id="KW-0805">Transcription regulation</keyword>
<feature type="domain" description="C2H2-type" evidence="12">
    <location>
        <begin position="221"/>
        <end position="244"/>
    </location>
</feature>
<dbReference type="SUPFAM" id="SSF57667">
    <property type="entry name" value="beta-beta-alpha zinc fingers"/>
    <property type="match status" value="1"/>
</dbReference>
<evidence type="ECO:0000256" key="4">
    <source>
        <dbReference type="ARBA" id="ARBA00022771"/>
    </source>
</evidence>
<dbReference type="InterPro" id="IPR036236">
    <property type="entry name" value="Znf_C2H2_sf"/>
</dbReference>
<gene>
    <name evidence="13" type="ORF">PDE_01706</name>
</gene>
<evidence type="ECO:0000256" key="2">
    <source>
        <dbReference type="ARBA" id="ARBA00022723"/>
    </source>
</evidence>
<evidence type="ECO:0000259" key="12">
    <source>
        <dbReference type="PROSITE" id="PS50157"/>
    </source>
</evidence>
<evidence type="ECO:0000313" key="13">
    <source>
        <dbReference type="EMBL" id="EPS26767.1"/>
    </source>
</evidence>
<sequence length="297" mass="32654">MTFSLLLEVDLRELLLQLFPLTLLPLLSLLLLLLPTTPLSPIALPRQFYPLQSNHSIIQPFILFLFLLLLLHHDHHVADSMQSPFHYSDYAPSYSSYTSSPGEIDFFFYGPTPPTYDPALGDLDTTTPFGVPEFLAGSASAYSFTSAPCMYSPGPEVAPVYDTPIATSAPSSAGSSCGSVYGGSPWHTTPEEQLPVPSFPLQSDDSGPDSPMSQSKPAKPFGCDACGKSFTRFADLKRHSTSVHYPVFRNCPVEHCSRKGSNGFPRQDHLVEHLRSYHHLDVPKRRAVKRSAKAADL</sequence>
<dbReference type="FunFam" id="3.30.160.60:FF:001289">
    <property type="entry name" value="Zinc finger protein 574"/>
    <property type="match status" value="1"/>
</dbReference>
<feature type="region of interest" description="Disordered" evidence="10">
    <location>
        <begin position="181"/>
        <end position="220"/>
    </location>
</feature>
<dbReference type="EMBL" id="KB644409">
    <property type="protein sequence ID" value="EPS26767.1"/>
    <property type="molecule type" value="Genomic_DNA"/>
</dbReference>
<keyword evidence="2" id="KW-0479">Metal-binding</keyword>
<evidence type="ECO:0000256" key="7">
    <source>
        <dbReference type="ARBA" id="ARBA00023163"/>
    </source>
</evidence>
<dbReference type="Gene3D" id="3.30.160.60">
    <property type="entry name" value="Classic Zinc Finger"/>
    <property type="match status" value="1"/>
</dbReference>
<evidence type="ECO:0000313" key="14">
    <source>
        <dbReference type="Proteomes" id="UP000019376"/>
    </source>
</evidence>
<organism evidence="13 14">
    <name type="scientific">Penicillium oxalicum (strain 114-2 / CGMCC 5302)</name>
    <name type="common">Penicillium decumbens</name>
    <dbReference type="NCBI Taxonomy" id="933388"/>
    <lineage>
        <taxon>Eukaryota</taxon>
        <taxon>Fungi</taxon>
        <taxon>Dikarya</taxon>
        <taxon>Ascomycota</taxon>
        <taxon>Pezizomycotina</taxon>
        <taxon>Eurotiomycetes</taxon>
        <taxon>Eurotiomycetidae</taxon>
        <taxon>Eurotiales</taxon>
        <taxon>Aspergillaceae</taxon>
        <taxon>Penicillium</taxon>
    </lineage>
</organism>
<evidence type="ECO:0000256" key="8">
    <source>
        <dbReference type="ARBA" id="ARBA00023242"/>
    </source>
</evidence>
<dbReference type="AlphaFoldDB" id="S8AXV1"/>
<keyword evidence="5" id="KW-0862">Zinc</keyword>
<name>S8AXV1_PENO1</name>
<dbReference type="SMART" id="SM00355">
    <property type="entry name" value="ZnF_C2H2"/>
    <property type="match status" value="2"/>
</dbReference>
<keyword evidence="14" id="KW-1185">Reference proteome</keyword>
<dbReference type="PhylomeDB" id="S8AXV1"/>
<protein>
    <recommendedName>
        <fullName evidence="12">C2H2-type domain-containing protein</fullName>
    </recommendedName>
</protein>